<accession>A0ABV7C992</accession>
<evidence type="ECO:0000313" key="1">
    <source>
        <dbReference type="EMBL" id="MFC3024642.1"/>
    </source>
</evidence>
<reference evidence="2" key="1">
    <citation type="journal article" date="2019" name="Int. J. Syst. Evol. Microbiol.">
        <title>The Global Catalogue of Microorganisms (GCM) 10K type strain sequencing project: providing services to taxonomists for standard genome sequencing and annotation.</title>
        <authorList>
            <consortium name="The Broad Institute Genomics Platform"/>
            <consortium name="The Broad Institute Genome Sequencing Center for Infectious Disease"/>
            <person name="Wu L."/>
            <person name="Ma J."/>
        </authorList>
    </citation>
    <scope>NUCLEOTIDE SEQUENCE [LARGE SCALE GENOMIC DNA]</scope>
    <source>
        <strain evidence="2">KCTC 62784</strain>
    </source>
</reference>
<sequence length="94" mass="11060">MDRNKTLLFKPVDVERDLNRCIKARRDAYFCSFGTYEGVEQLLDGYTERVIERSTQDEWYYVHVWMDGGFAGQLEFRCFSPEPEPHTGYVHGSV</sequence>
<evidence type="ECO:0000313" key="2">
    <source>
        <dbReference type="Proteomes" id="UP001595384"/>
    </source>
</evidence>
<keyword evidence="2" id="KW-1185">Reference proteome</keyword>
<evidence type="ECO:0008006" key="3">
    <source>
        <dbReference type="Google" id="ProtNLM"/>
    </source>
</evidence>
<organism evidence="1 2">
    <name type="scientific">Vibrio zhugei</name>
    <dbReference type="NCBI Taxonomy" id="2479546"/>
    <lineage>
        <taxon>Bacteria</taxon>
        <taxon>Pseudomonadati</taxon>
        <taxon>Pseudomonadota</taxon>
        <taxon>Gammaproteobacteria</taxon>
        <taxon>Vibrionales</taxon>
        <taxon>Vibrionaceae</taxon>
        <taxon>Vibrio</taxon>
    </lineage>
</organism>
<dbReference type="EMBL" id="JBHRSE010000084">
    <property type="protein sequence ID" value="MFC3024642.1"/>
    <property type="molecule type" value="Genomic_DNA"/>
</dbReference>
<gene>
    <name evidence="1" type="ORF">ACFODT_12495</name>
</gene>
<dbReference type="RefSeq" id="WP_123016190.1">
    <property type="nucleotide sequence ID" value="NZ_AP024911.1"/>
</dbReference>
<comment type="caution">
    <text evidence="1">The sequence shown here is derived from an EMBL/GenBank/DDBJ whole genome shotgun (WGS) entry which is preliminary data.</text>
</comment>
<protein>
    <recommendedName>
        <fullName evidence="3">GNAT family N-acetyltransferase</fullName>
    </recommendedName>
</protein>
<proteinExistence type="predicted"/>
<name>A0ABV7C992_9VIBR</name>
<dbReference type="Proteomes" id="UP001595384">
    <property type="component" value="Unassembled WGS sequence"/>
</dbReference>